<dbReference type="PANTHER" id="PTHR42686">
    <property type="entry name" value="GH17980P-RELATED"/>
    <property type="match status" value="1"/>
</dbReference>
<evidence type="ECO:0000259" key="1">
    <source>
        <dbReference type="Pfam" id="PF00248"/>
    </source>
</evidence>
<dbReference type="EMBL" id="VOSK01000533">
    <property type="protein sequence ID" value="MPR31074.1"/>
    <property type="molecule type" value="Genomic_DNA"/>
</dbReference>
<gene>
    <name evidence="2" type="ORF">FS320_40755</name>
</gene>
<comment type="caution">
    <text evidence="2">The sequence shown here is derived from an EMBL/GenBank/DDBJ whole genome shotgun (WGS) entry which is preliminary data.</text>
</comment>
<dbReference type="Gene3D" id="3.20.20.100">
    <property type="entry name" value="NADP-dependent oxidoreductase domain"/>
    <property type="match status" value="1"/>
</dbReference>
<dbReference type="InterPro" id="IPR020471">
    <property type="entry name" value="AKR"/>
</dbReference>
<accession>A0A5N7MYJ2</accession>
<evidence type="ECO:0000313" key="2">
    <source>
        <dbReference type="EMBL" id="MPR31074.1"/>
    </source>
</evidence>
<protein>
    <submittedName>
        <fullName evidence="2">Aldo/keto reductase</fullName>
    </submittedName>
</protein>
<dbReference type="AlphaFoldDB" id="A0A5N7MYJ2"/>
<organism evidence="2 3">
    <name type="scientific">Microvirga tunisiensis</name>
    <dbReference type="NCBI Taxonomy" id="2108360"/>
    <lineage>
        <taxon>Bacteria</taxon>
        <taxon>Pseudomonadati</taxon>
        <taxon>Pseudomonadota</taxon>
        <taxon>Alphaproteobacteria</taxon>
        <taxon>Hyphomicrobiales</taxon>
        <taxon>Methylobacteriaceae</taxon>
        <taxon>Microvirga</taxon>
    </lineage>
</organism>
<dbReference type="RefSeq" id="WP_152718225.1">
    <property type="nucleotide sequence ID" value="NZ_VOSJ01000552.1"/>
</dbReference>
<reference evidence="2 3" key="1">
    <citation type="journal article" date="2019" name="Syst. Appl. Microbiol.">
        <title>Microvirga tunisiensis sp. nov., a root nodule symbiotic bacterium isolated from Lupinus micranthus and L. luteus grown in Northern Tunisia.</title>
        <authorList>
            <person name="Msaddak A."/>
            <person name="Rejili M."/>
            <person name="Duran D."/>
            <person name="Mars M."/>
            <person name="Palacios J.M."/>
            <person name="Ruiz-Argueso T."/>
            <person name="Rey L."/>
            <person name="Imperial J."/>
        </authorList>
    </citation>
    <scope>NUCLEOTIDE SEQUENCE [LARGE SCALE GENOMIC DNA]</scope>
    <source>
        <strain evidence="2 3">Lmie10</strain>
    </source>
</reference>
<evidence type="ECO:0000313" key="3">
    <source>
        <dbReference type="Proteomes" id="UP000403266"/>
    </source>
</evidence>
<sequence length="325" mass="35635">MPEPGAKTVALGRTHLSVSKLCFGTSALGDMPDTYGYGVDEHQAKETIRTIFAGPVNFLDTSRNYGLGRSEERIGAVIRERGGLPAGFVLSTKLDRDPETGRFDAAQARRSLEESLAALGLEQVHLLHLHDPEHAASLDEITSPYGALRELFKMRDEGLATAVGLAAGRIDVMMPLLRDWDFDALITHNRYTLVNRNAEPMIDFAHAKGIAILNAAPYGSGILAKGSDQYARYAYQDAASDRLAPIHRLEAVCRQHNIPLGALALQFSLRDPRITSTICGVSRPERIAQTLEWAQRPIPDLVWSELSSVPATTEDPEATRHYKLG</sequence>
<dbReference type="Proteomes" id="UP000403266">
    <property type="component" value="Unassembled WGS sequence"/>
</dbReference>
<name>A0A5N7MYJ2_9HYPH</name>
<proteinExistence type="predicted"/>
<feature type="domain" description="NADP-dependent oxidoreductase" evidence="1">
    <location>
        <begin position="20"/>
        <end position="308"/>
    </location>
</feature>
<dbReference type="InterPro" id="IPR036812">
    <property type="entry name" value="NAD(P)_OxRdtase_dom_sf"/>
</dbReference>
<dbReference type="PANTHER" id="PTHR42686:SF1">
    <property type="entry name" value="GH17980P-RELATED"/>
    <property type="match status" value="1"/>
</dbReference>
<dbReference type="GO" id="GO:0016491">
    <property type="term" value="F:oxidoreductase activity"/>
    <property type="evidence" value="ECO:0007669"/>
    <property type="project" value="InterPro"/>
</dbReference>
<dbReference type="OrthoDB" id="7181835at2"/>
<dbReference type="InterPro" id="IPR023210">
    <property type="entry name" value="NADP_OxRdtase_dom"/>
</dbReference>
<dbReference type="SUPFAM" id="SSF51430">
    <property type="entry name" value="NAD(P)-linked oxidoreductase"/>
    <property type="match status" value="1"/>
</dbReference>
<dbReference type="CDD" id="cd19090">
    <property type="entry name" value="AKR_AKR15A-like"/>
    <property type="match status" value="1"/>
</dbReference>
<keyword evidence="3" id="KW-1185">Reference proteome</keyword>
<dbReference type="Pfam" id="PF00248">
    <property type="entry name" value="Aldo_ket_red"/>
    <property type="match status" value="1"/>
</dbReference>
<dbReference type="GO" id="GO:0005829">
    <property type="term" value="C:cytosol"/>
    <property type="evidence" value="ECO:0007669"/>
    <property type="project" value="TreeGrafter"/>
</dbReference>